<dbReference type="Proteomes" id="UP001560045">
    <property type="component" value="Unassembled WGS sequence"/>
</dbReference>
<proteinExistence type="predicted"/>
<keyword evidence="3" id="KW-1185">Reference proteome</keyword>
<feature type="region of interest" description="Disordered" evidence="1">
    <location>
        <begin position="51"/>
        <end position="83"/>
    </location>
</feature>
<protein>
    <submittedName>
        <fullName evidence="2">Uncharacterized protein</fullName>
    </submittedName>
</protein>
<sequence length="83" mass="8523">MDLTAAVVAGSLLAILLVVLGAPVAGLAIAVAVAPRWLLWRYWSLLDGGGRPPAPSTTRDVPLDGAGHPSSGEPRDRRTPGTT</sequence>
<feature type="compositionally biased region" description="Basic and acidic residues" evidence="1">
    <location>
        <begin position="73"/>
        <end position="83"/>
    </location>
</feature>
<evidence type="ECO:0000313" key="3">
    <source>
        <dbReference type="Proteomes" id="UP001560045"/>
    </source>
</evidence>
<dbReference type="EMBL" id="JBFNXQ010000042">
    <property type="protein sequence ID" value="MEX5719516.1"/>
    <property type="molecule type" value="Genomic_DNA"/>
</dbReference>
<evidence type="ECO:0000256" key="1">
    <source>
        <dbReference type="SAM" id="MobiDB-lite"/>
    </source>
</evidence>
<reference evidence="2 3" key="1">
    <citation type="submission" date="2024-06" db="EMBL/GenBank/DDBJ databases">
        <title>Draft genome sequence of Geodermatophilus badlandi, a novel member of the Geodermatophilaceae isolated from badland sedimentary rocks in the Red desert, Wyoming, USA.</title>
        <authorList>
            <person name="Ben Tekaya S."/>
            <person name="Nouioui I."/>
            <person name="Flores G.M."/>
            <person name="Shaal M.N."/>
            <person name="Bredoire F."/>
            <person name="Basile F."/>
            <person name="Van Diepen L."/>
            <person name="Ward N.L."/>
        </authorList>
    </citation>
    <scope>NUCLEOTIDE SEQUENCE [LARGE SCALE GENOMIC DNA]</scope>
    <source>
        <strain evidence="2 3">WL48A</strain>
    </source>
</reference>
<organism evidence="2 3">
    <name type="scientific">Geodermatophilus maliterrae</name>
    <dbReference type="NCBI Taxonomy" id="3162531"/>
    <lineage>
        <taxon>Bacteria</taxon>
        <taxon>Bacillati</taxon>
        <taxon>Actinomycetota</taxon>
        <taxon>Actinomycetes</taxon>
        <taxon>Geodermatophilales</taxon>
        <taxon>Geodermatophilaceae</taxon>
        <taxon>Geodermatophilus</taxon>
    </lineage>
</organism>
<gene>
    <name evidence="2" type="ORF">ABQ292_14220</name>
</gene>
<accession>A0ABV3XG11</accession>
<dbReference type="RefSeq" id="WP_369207423.1">
    <property type="nucleotide sequence ID" value="NZ_JBFNXQ010000042.1"/>
</dbReference>
<evidence type="ECO:0000313" key="2">
    <source>
        <dbReference type="EMBL" id="MEX5719516.1"/>
    </source>
</evidence>
<name>A0ABV3XG11_9ACTN</name>
<comment type="caution">
    <text evidence="2">The sequence shown here is derived from an EMBL/GenBank/DDBJ whole genome shotgun (WGS) entry which is preliminary data.</text>
</comment>